<gene>
    <name evidence="2" type="ORF">GOBAR_AA14031</name>
</gene>
<name>A0A2P5XTE3_GOSBA</name>
<keyword evidence="1" id="KW-0812">Transmembrane</keyword>
<evidence type="ECO:0000256" key="1">
    <source>
        <dbReference type="SAM" id="Phobius"/>
    </source>
</evidence>
<keyword evidence="1" id="KW-1133">Transmembrane helix</keyword>
<dbReference type="Proteomes" id="UP000239757">
    <property type="component" value="Unassembled WGS sequence"/>
</dbReference>
<keyword evidence="1" id="KW-0472">Membrane</keyword>
<accession>A0A2P5XTE3</accession>
<organism evidence="2 3">
    <name type="scientific">Gossypium barbadense</name>
    <name type="common">Sea Island cotton</name>
    <name type="synonym">Hibiscus barbadensis</name>
    <dbReference type="NCBI Taxonomy" id="3634"/>
    <lineage>
        <taxon>Eukaryota</taxon>
        <taxon>Viridiplantae</taxon>
        <taxon>Streptophyta</taxon>
        <taxon>Embryophyta</taxon>
        <taxon>Tracheophyta</taxon>
        <taxon>Spermatophyta</taxon>
        <taxon>Magnoliopsida</taxon>
        <taxon>eudicotyledons</taxon>
        <taxon>Gunneridae</taxon>
        <taxon>Pentapetalae</taxon>
        <taxon>rosids</taxon>
        <taxon>malvids</taxon>
        <taxon>Malvales</taxon>
        <taxon>Malvaceae</taxon>
        <taxon>Malvoideae</taxon>
        <taxon>Gossypium</taxon>
    </lineage>
</organism>
<feature type="transmembrane region" description="Helical" evidence="1">
    <location>
        <begin position="75"/>
        <end position="98"/>
    </location>
</feature>
<evidence type="ECO:0000313" key="2">
    <source>
        <dbReference type="EMBL" id="PPS06613.1"/>
    </source>
</evidence>
<feature type="transmembrane region" description="Helical" evidence="1">
    <location>
        <begin position="48"/>
        <end position="68"/>
    </location>
</feature>
<proteinExistence type="predicted"/>
<dbReference type="AlphaFoldDB" id="A0A2P5XTE3"/>
<sequence>MGPQKHMPREIEINLSFSELQHFSATLPNLILCFWNSIFLFHKGAGQAGTVLGLGGVGLVLVCELLWARRGARMVVLGTGGGWVGGVVCRGVTVVVMVRLELGDGVSLRGWEA</sequence>
<evidence type="ECO:0000313" key="3">
    <source>
        <dbReference type="Proteomes" id="UP000239757"/>
    </source>
</evidence>
<reference evidence="2 3" key="1">
    <citation type="submission" date="2015-01" db="EMBL/GenBank/DDBJ databases">
        <title>Genome of allotetraploid Gossypium barbadense reveals genomic plasticity and fiber elongation in cotton evolution.</title>
        <authorList>
            <person name="Chen X."/>
            <person name="Liu X."/>
            <person name="Zhao B."/>
            <person name="Zheng H."/>
            <person name="Hu Y."/>
            <person name="Lu G."/>
            <person name="Yang C."/>
            <person name="Chen J."/>
            <person name="Shan C."/>
            <person name="Zhang L."/>
            <person name="Zhou Y."/>
            <person name="Wang L."/>
            <person name="Guo W."/>
            <person name="Bai Y."/>
            <person name="Ruan J."/>
            <person name="Shangguan X."/>
            <person name="Mao Y."/>
            <person name="Jiang J."/>
            <person name="Zhu Y."/>
            <person name="Lei J."/>
            <person name="Kang H."/>
            <person name="Chen S."/>
            <person name="He X."/>
            <person name="Wang R."/>
            <person name="Wang Y."/>
            <person name="Chen J."/>
            <person name="Wang L."/>
            <person name="Yu S."/>
            <person name="Wang B."/>
            <person name="Wei J."/>
            <person name="Song S."/>
            <person name="Lu X."/>
            <person name="Gao Z."/>
            <person name="Gu W."/>
            <person name="Deng X."/>
            <person name="Ma D."/>
            <person name="Wang S."/>
            <person name="Liang W."/>
            <person name="Fang L."/>
            <person name="Cai C."/>
            <person name="Zhu X."/>
            <person name="Zhou B."/>
            <person name="Zhang Y."/>
            <person name="Chen Z."/>
            <person name="Xu S."/>
            <person name="Zhu R."/>
            <person name="Wang S."/>
            <person name="Zhang T."/>
            <person name="Zhao G."/>
        </authorList>
    </citation>
    <scope>NUCLEOTIDE SEQUENCE [LARGE SCALE GENOMIC DNA]</scope>
    <source>
        <strain evidence="3">cv. Xinhai21</strain>
        <tissue evidence="2">Leaf</tissue>
    </source>
</reference>
<feature type="transmembrane region" description="Helical" evidence="1">
    <location>
        <begin position="20"/>
        <end position="42"/>
    </location>
</feature>
<protein>
    <submittedName>
        <fullName evidence="2">Uncharacterized protein</fullName>
    </submittedName>
</protein>
<dbReference type="EMBL" id="KZ664258">
    <property type="protein sequence ID" value="PPS06613.1"/>
    <property type="molecule type" value="Genomic_DNA"/>
</dbReference>